<dbReference type="RefSeq" id="WP_122330600.1">
    <property type="nucleotide sequence ID" value="NZ_QRJE01000032.1"/>
</dbReference>
<dbReference type="Pfam" id="PF05593">
    <property type="entry name" value="RHS_repeat"/>
    <property type="match status" value="2"/>
</dbReference>
<dbReference type="PANTHER" id="PTHR32305">
    <property type="match status" value="1"/>
</dbReference>
<accession>A0A396BPK4</accession>
<dbReference type="Gene3D" id="2.180.10.10">
    <property type="entry name" value="RHS repeat-associated core"/>
    <property type="match status" value="3"/>
</dbReference>
<gene>
    <name evidence="4" type="ORF">DW228_18455</name>
</gene>
<dbReference type="Proteomes" id="UP000266644">
    <property type="component" value="Unassembled WGS sequence"/>
</dbReference>
<dbReference type="EMBL" id="QRJE01000032">
    <property type="protein sequence ID" value="RHH07916.1"/>
    <property type="molecule type" value="Genomic_DNA"/>
</dbReference>
<feature type="domain" description="Teneurin-like YD-shell" evidence="3">
    <location>
        <begin position="1076"/>
        <end position="1259"/>
    </location>
</feature>
<evidence type="ECO:0000313" key="5">
    <source>
        <dbReference type="Proteomes" id="UP000266644"/>
    </source>
</evidence>
<dbReference type="SUPFAM" id="SSF82171">
    <property type="entry name" value="DPP6 N-terminal domain-like"/>
    <property type="match status" value="1"/>
</dbReference>
<dbReference type="NCBIfam" id="TIGR01643">
    <property type="entry name" value="YD_repeat_2x"/>
    <property type="match status" value="4"/>
</dbReference>
<dbReference type="PANTHER" id="PTHR32305:SF15">
    <property type="entry name" value="PROTEIN RHSA-RELATED"/>
    <property type="match status" value="1"/>
</dbReference>
<protein>
    <submittedName>
        <fullName evidence="4">Type IV secretion protein Rhs</fullName>
    </submittedName>
</protein>
<name>A0A396BPK4_BACFG</name>
<feature type="domain" description="DUF6531" evidence="2">
    <location>
        <begin position="209"/>
        <end position="282"/>
    </location>
</feature>
<sequence>MLLANTHFTPVVGIDIHFTLLPPFNPFQPYIGFVLDPMDYVPFIGGTVNINGLKRGVSDTQGIIIPLVHIPIIGTFAMSAIIGHESMNFFASQTVTADGMKLSPKGHFLMTCNDIGIPLSLEPGKKKFWKLVPSLFAPTSYSIPLSTGSPVNVGGPYPPDWGGMLSGLAMSFGFGAVMHFARKGVNRIAKKVAGSDNPFSKLLCKMGFDPVNVVNGSVAYDGTDFALPGVIPLEWKRSWGSNNNYKGILGYGCQSNYDLEVEIVPEEDLVAVRLEDGRVLGFPFINEGEEIYMRQEKLTLRRKRNSIEVFHYDKQQTYYYEQKESDLQYRISRIENASGFSLDFLYMDGQLQQITDTAERVIHVDYNRECLVERVWLALGADEETLVSYSYNSDGDMVAITDAIGKTTSIEYKNHLMLRKTDREGQSFYWEYDGKETGARCIHTWGDGGYQEGWIEYHPDEGYNIVRDCLKAETVYYYEPSQLVTKIQDPLDNVKRFEYTEYAELYREWDEEGHMTGYTYDENGNRTHIVHPDGSTEAFMYDGQNRLTMAVDGEDNKRLYIYKKDKNLLNSIIEPDNSITAFDYNERNLISEIRRNGDSIYLQYDSENNLISLSDDKGVTTQWKYDGRGNVLGVQNPIGGYQSFVYDCLGRVTWINAGGNVTEFKYNAYEEVIEVRDTERKVEFTYTPLGSLTSREENGVKICFSYDRMERLRYLTNENHERYSFGRNLRGDIIKETGFDGLQREFLRDRAGKVIKVFRPDDRWTEYAYDLNGRIIRADYSDGIWELYAYDKNGRIIECSNQDNRISFERDKIGRVVKETYSSGIAGDEGISVSSVYDVNGNRTRITSSIGADILNKFDKLGNVTEVEALNADLKESWQTKVQRNALGLEIEKSLTSGVTIMRSYDDFGRPLSQSVDVRHGHSLRETYNRRYSWNVNDQLLSVLNGITNGYVTYAYDVIGNLASARYEDGSYEYKMPDELGNVYRNKDHSDREYGAGGQLLRDRKYNYFYDGEGNLILKCKRQSEGIVSLDYIRPNRWMIDPDKSYVPPEEYTEEEKRALSEQWEAERLSPQWSYGDYAYYWQGNGMLQSVKTPDGKIVSFEYDALGRRTAKIGKDEINRYLWDGNVLLHEWRYEPVERPTPITDELGVLKLKNQEPTRDVVTWVYEEGSFVPSAKLVNNERYSIVSDYIGRPVQAYDDTGGLVWETDYDIYGGLRNLIGEREFIPFRQLGQYEDEETRLYYNRFRYYDPNAGTYLSQDPIHLQGGLAFYKYVNDTNSCVDFWGLKCANVNNNVLEIQQKFPKNSKEAKELDEFVKKWNEQIPTGGLTRQAVPKDVRKAASDAATAYKINNPDLFKNGEVAGHIPDVGWGGKTDGPFMPLTSSVNSYIGGATQAIPVGTNYTSVVIIK</sequence>
<evidence type="ECO:0000259" key="2">
    <source>
        <dbReference type="Pfam" id="PF20148"/>
    </source>
</evidence>
<keyword evidence="1" id="KW-0677">Repeat</keyword>
<reference evidence="4 5" key="1">
    <citation type="submission" date="2018-08" db="EMBL/GenBank/DDBJ databases">
        <title>A genome reference for cultivated species of the human gut microbiota.</title>
        <authorList>
            <person name="Zou Y."/>
            <person name="Xue W."/>
            <person name="Luo G."/>
        </authorList>
    </citation>
    <scope>NUCLEOTIDE SEQUENCE [LARGE SCALE GENOMIC DNA]</scope>
    <source>
        <strain evidence="4 5">AM18-6</strain>
    </source>
</reference>
<dbReference type="InterPro" id="IPR031325">
    <property type="entry name" value="RHS_repeat"/>
</dbReference>
<dbReference type="InterPro" id="IPR022385">
    <property type="entry name" value="Rhs_assc_core"/>
</dbReference>
<dbReference type="Pfam" id="PF20148">
    <property type="entry name" value="DUF6531"/>
    <property type="match status" value="1"/>
</dbReference>
<dbReference type="NCBIfam" id="TIGR03696">
    <property type="entry name" value="Rhs_assc_core"/>
    <property type="match status" value="1"/>
</dbReference>
<evidence type="ECO:0000259" key="3">
    <source>
        <dbReference type="Pfam" id="PF25023"/>
    </source>
</evidence>
<dbReference type="Pfam" id="PF25023">
    <property type="entry name" value="TEN_YD-shell"/>
    <property type="match status" value="2"/>
</dbReference>
<evidence type="ECO:0000313" key="4">
    <source>
        <dbReference type="EMBL" id="RHH07916.1"/>
    </source>
</evidence>
<organism evidence="4 5">
    <name type="scientific">Bacteroides fragilis</name>
    <dbReference type="NCBI Taxonomy" id="817"/>
    <lineage>
        <taxon>Bacteria</taxon>
        <taxon>Pseudomonadati</taxon>
        <taxon>Bacteroidota</taxon>
        <taxon>Bacteroidia</taxon>
        <taxon>Bacteroidales</taxon>
        <taxon>Bacteroidaceae</taxon>
        <taxon>Bacteroides</taxon>
    </lineage>
</organism>
<comment type="caution">
    <text evidence="4">The sequence shown here is derived from an EMBL/GenBank/DDBJ whole genome shotgun (WGS) entry which is preliminary data.</text>
</comment>
<dbReference type="CDD" id="cd14740">
    <property type="entry name" value="PAAR_4"/>
    <property type="match status" value="1"/>
</dbReference>
<dbReference type="InterPro" id="IPR006530">
    <property type="entry name" value="YD"/>
</dbReference>
<proteinExistence type="predicted"/>
<feature type="domain" description="Teneurin-like YD-shell" evidence="3">
    <location>
        <begin position="746"/>
        <end position="818"/>
    </location>
</feature>
<dbReference type="InterPro" id="IPR050708">
    <property type="entry name" value="T6SS_VgrG/RHS"/>
</dbReference>
<dbReference type="InterPro" id="IPR056823">
    <property type="entry name" value="TEN-like_YD-shell"/>
</dbReference>
<evidence type="ECO:0000256" key="1">
    <source>
        <dbReference type="ARBA" id="ARBA00022737"/>
    </source>
</evidence>
<dbReference type="InterPro" id="IPR045351">
    <property type="entry name" value="DUF6531"/>
</dbReference>